<gene>
    <name evidence="2" type="ORF">MIMGU_mgv1a020852mg</name>
</gene>
<proteinExistence type="predicted"/>
<evidence type="ECO:0000313" key="2">
    <source>
        <dbReference type="EMBL" id="EYU45048.1"/>
    </source>
</evidence>
<dbReference type="STRING" id="4155.A0A022RZE3"/>
<dbReference type="EMBL" id="KI630204">
    <property type="protein sequence ID" value="EYU45048.1"/>
    <property type="molecule type" value="Genomic_DNA"/>
</dbReference>
<dbReference type="NCBIfam" id="TIGR01640">
    <property type="entry name" value="F_box_assoc_1"/>
    <property type="match status" value="1"/>
</dbReference>
<sequence>MENNDKAEQIQRHLPEDIVTEILSRLPVQSLLRFKSVSKSWRFLICSKNFIKTHLENSEKNETFARHRFISTSLWNSKCPGNLRVCSLRSLLTEPVTRSSPLDFFPESGSTDLRIVGTCNGLTCVIVDSYRFFLLNPSTREYRQLPDFERPSKRGFMTGLGFGFDESSGDYKVNAVFRRALFPPTSDVARVYSLKADSWRGNNVRFKDGWNCCRLGKFVNGKLHWRSYKCEHFESEWEIVCLDLERERFGTLEKLPRCFEGYFCPILLVVKGCLCVLFGYPKAIRFDIWIWRESGVEDSWAKFFTIPNPCHSLTHSIPWGGYLTPPFVLSNGEVLYSCGSGFLIYNPKDDRLSQSRTVDFDRYEAKVYTESLVSLVN</sequence>
<dbReference type="OMA" id="IWIWRES"/>
<dbReference type="InterPro" id="IPR050796">
    <property type="entry name" value="SCF_F-box_component"/>
</dbReference>
<evidence type="ECO:0000259" key="1">
    <source>
        <dbReference type="PROSITE" id="PS50181"/>
    </source>
</evidence>
<protein>
    <recommendedName>
        <fullName evidence="1">F-box domain-containing protein</fullName>
    </recommendedName>
</protein>
<keyword evidence="3" id="KW-1185">Reference proteome</keyword>
<dbReference type="InterPro" id="IPR017451">
    <property type="entry name" value="F-box-assoc_interact_dom"/>
</dbReference>
<accession>A0A022RZE3</accession>
<reference evidence="2 3" key="1">
    <citation type="journal article" date="2013" name="Proc. Natl. Acad. Sci. U.S.A.">
        <title>Fine-scale variation in meiotic recombination in Mimulus inferred from population shotgun sequencing.</title>
        <authorList>
            <person name="Hellsten U."/>
            <person name="Wright K.M."/>
            <person name="Jenkins J."/>
            <person name="Shu S."/>
            <person name="Yuan Y."/>
            <person name="Wessler S.R."/>
            <person name="Schmutz J."/>
            <person name="Willis J.H."/>
            <person name="Rokhsar D.S."/>
        </authorList>
    </citation>
    <scope>NUCLEOTIDE SEQUENCE [LARGE SCALE GENOMIC DNA]</scope>
    <source>
        <strain evidence="3">cv. DUN x IM62</strain>
    </source>
</reference>
<feature type="domain" description="F-box" evidence="1">
    <location>
        <begin position="8"/>
        <end position="54"/>
    </location>
</feature>
<dbReference type="AlphaFoldDB" id="A0A022RZE3"/>
<dbReference type="PANTHER" id="PTHR31672:SF13">
    <property type="entry name" value="F-BOX PROTEIN CPR30-LIKE"/>
    <property type="match status" value="1"/>
</dbReference>
<dbReference type="Proteomes" id="UP000030748">
    <property type="component" value="Unassembled WGS sequence"/>
</dbReference>
<dbReference type="CDD" id="cd22157">
    <property type="entry name" value="F-box_AtFBW1-like"/>
    <property type="match status" value="1"/>
</dbReference>
<dbReference type="Gene3D" id="1.20.1280.50">
    <property type="match status" value="1"/>
</dbReference>
<dbReference type="OrthoDB" id="1366962at2759"/>
<dbReference type="SUPFAM" id="SSF81383">
    <property type="entry name" value="F-box domain"/>
    <property type="match status" value="1"/>
</dbReference>
<dbReference type="InterPro" id="IPR036047">
    <property type="entry name" value="F-box-like_dom_sf"/>
</dbReference>
<dbReference type="Pfam" id="PF07734">
    <property type="entry name" value="FBA_1"/>
    <property type="match status" value="1"/>
</dbReference>
<dbReference type="InterPro" id="IPR001810">
    <property type="entry name" value="F-box_dom"/>
</dbReference>
<dbReference type="KEGG" id="egt:105967048"/>
<dbReference type="SMART" id="SM00256">
    <property type="entry name" value="FBOX"/>
    <property type="match status" value="1"/>
</dbReference>
<dbReference type="PROSITE" id="PS50181">
    <property type="entry name" value="FBOX"/>
    <property type="match status" value="1"/>
</dbReference>
<dbReference type="Pfam" id="PF00646">
    <property type="entry name" value="F-box"/>
    <property type="match status" value="1"/>
</dbReference>
<name>A0A022RZE3_ERYGU</name>
<dbReference type="InterPro" id="IPR006527">
    <property type="entry name" value="F-box-assoc_dom_typ1"/>
</dbReference>
<organism evidence="2 3">
    <name type="scientific">Erythranthe guttata</name>
    <name type="common">Yellow monkey flower</name>
    <name type="synonym">Mimulus guttatus</name>
    <dbReference type="NCBI Taxonomy" id="4155"/>
    <lineage>
        <taxon>Eukaryota</taxon>
        <taxon>Viridiplantae</taxon>
        <taxon>Streptophyta</taxon>
        <taxon>Embryophyta</taxon>
        <taxon>Tracheophyta</taxon>
        <taxon>Spermatophyta</taxon>
        <taxon>Magnoliopsida</taxon>
        <taxon>eudicotyledons</taxon>
        <taxon>Gunneridae</taxon>
        <taxon>Pentapetalae</taxon>
        <taxon>asterids</taxon>
        <taxon>lamiids</taxon>
        <taxon>Lamiales</taxon>
        <taxon>Phrymaceae</taxon>
        <taxon>Erythranthe</taxon>
    </lineage>
</organism>
<evidence type="ECO:0000313" key="3">
    <source>
        <dbReference type="Proteomes" id="UP000030748"/>
    </source>
</evidence>
<dbReference type="PANTHER" id="PTHR31672">
    <property type="entry name" value="BNACNNG10540D PROTEIN"/>
    <property type="match status" value="1"/>
</dbReference>